<dbReference type="Proteomes" id="UP000276603">
    <property type="component" value="Unassembled WGS sequence"/>
</dbReference>
<name>A0A3B0CE08_9FLAO</name>
<dbReference type="PANTHER" id="PTHR30146">
    <property type="entry name" value="LACI-RELATED TRANSCRIPTIONAL REPRESSOR"/>
    <property type="match status" value="1"/>
</dbReference>
<dbReference type="CDD" id="cd01392">
    <property type="entry name" value="HTH_LacI"/>
    <property type="match status" value="1"/>
</dbReference>
<evidence type="ECO:0000256" key="1">
    <source>
        <dbReference type="ARBA" id="ARBA00023015"/>
    </source>
</evidence>
<proteinExistence type="predicted"/>
<dbReference type="Pfam" id="PF00356">
    <property type="entry name" value="LacI"/>
    <property type="match status" value="1"/>
</dbReference>
<dbReference type="AlphaFoldDB" id="A0A3B0CE08"/>
<gene>
    <name evidence="5" type="ORF">D7Z94_05095</name>
</gene>
<comment type="caution">
    <text evidence="5">The sequence shown here is derived from an EMBL/GenBank/DDBJ whole genome shotgun (WGS) entry which is preliminary data.</text>
</comment>
<protein>
    <submittedName>
        <fullName evidence="5">LacI family transcriptional regulator</fullName>
    </submittedName>
</protein>
<dbReference type="RefSeq" id="WP_120710418.1">
    <property type="nucleotide sequence ID" value="NZ_RBCJ01000001.1"/>
</dbReference>
<feature type="domain" description="HTH lacI-type" evidence="4">
    <location>
        <begin position="5"/>
        <end position="59"/>
    </location>
</feature>
<evidence type="ECO:0000256" key="2">
    <source>
        <dbReference type="ARBA" id="ARBA00023125"/>
    </source>
</evidence>
<evidence type="ECO:0000313" key="5">
    <source>
        <dbReference type="EMBL" id="RKN83211.1"/>
    </source>
</evidence>
<organism evidence="5 6">
    <name type="scientific">Ulvibacterium marinum</name>
    <dbReference type="NCBI Taxonomy" id="2419782"/>
    <lineage>
        <taxon>Bacteria</taxon>
        <taxon>Pseudomonadati</taxon>
        <taxon>Bacteroidota</taxon>
        <taxon>Flavobacteriia</taxon>
        <taxon>Flavobacteriales</taxon>
        <taxon>Flavobacteriaceae</taxon>
        <taxon>Ulvibacterium</taxon>
    </lineage>
</organism>
<evidence type="ECO:0000259" key="4">
    <source>
        <dbReference type="PROSITE" id="PS50932"/>
    </source>
</evidence>
<dbReference type="PANTHER" id="PTHR30146:SF109">
    <property type="entry name" value="HTH-TYPE TRANSCRIPTIONAL REGULATOR GALS"/>
    <property type="match status" value="1"/>
</dbReference>
<keyword evidence="6" id="KW-1185">Reference proteome</keyword>
<dbReference type="SUPFAM" id="SSF47413">
    <property type="entry name" value="lambda repressor-like DNA-binding domains"/>
    <property type="match status" value="1"/>
</dbReference>
<dbReference type="OrthoDB" id="755826at2"/>
<dbReference type="InterPro" id="IPR010982">
    <property type="entry name" value="Lambda_DNA-bd_dom_sf"/>
</dbReference>
<dbReference type="GO" id="GO:0003700">
    <property type="term" value="F:DNA-binding transcription factor activity"/>
    <property type="evidence" value="ECO:0007669"/>
    <property type="project" value="TreeGrafter"/>
</dbReference>
<keyword evidence="3" id="KW-0804">Transcription</keyword>
<dbReference type="InterPro" id="IPR028082">
    <property type="entry name" value="Peripla_BP_I"/>
</dbReference>
<keyword evidence="2" id="KW-0238">DNA-binding</keyword>
<dbReference type="Gene3D" id="1.10.260.40">
    <property type="entry name" value="lambda repressor-like DNA-binding domains"/>
    <property type="match status" value="1"/>
</dbReference>
<evidence type="ECO:0000256" key="3">
    <source>
        <dbReference type="ARBA" id="ARBA00023163"/>
    </source>
</evidence>
<dbReference type="EMBL" id="RBCJ01000001">
    <property type="protein sequence ID" value="RKN83211.1"/>
    <property type="molecule type" value="Genomic_DNA"/>
</dbReference>
<sequence length="182" mass="20909">MKSEINIKQIAYLSGYSKSTVSKALNNSKEVSEKTKFKIRKIADTYNYKPNSSAKALKSKKAHTIGLIIPEFSKTQYAHLMEGIEEEAVRKKYRLAVYQSKNNLWQKRRSIRMFFDGSIDGLIIVTNERFASSCEIDYVNQILEDSLPSIKINFSDWLHNNGSPNTTKNMGKEVFKKLVKML</sequence>
<evidence type="ECO:0000313" key="6">
    <source>
        <dbReference type="Proteomes" id="UP000276603"/>
    </source>
</evidence>
<dbReference type="GO" id="GO:0000976">
    <property type="term" value="F:transcription cis-regulatory region binding"/>
    <property type="evidence" value="ECO:0007669"/>
    <property type="project" value="TreeGrafter"/>
</dbReference>
<reference evidence="5 6" key="1">
    <citation type="submission" date="2018-10" db="EMBL/GenBank/DDBJ databases">
        <title>Ulvibacterium marinum gen. nov., sp. nov., a novel marine bacterium of the family Flavobacteriaceae, isolated from a culture of the green alga Ulva prolifera.</title>
        <authorList>
            <person name="Zhang Z."/>
        </authorList>
    </citation>
    <scope>NUCLEOTIDE SEQUENCE [LARGE SCALE GENOMIC DNA]</scope>
    <source>
        <strain evidence="5 6">CCMM003</strain>
    </source>
</reference>
<keyword evidence="1" id="KW-0805">Transcription regulation</keyword>
<dbReference type="Gene3D" id="3.40.50.2300">
    <property type="match status" value="1"/>
</dbReference>
<dbReference type="SUPFAM" id="SSF53822">
    <property type="entry name" value="Periplasmic binding protein-like I"/>
    <property type="match status" value="1"/>
</dbReference>
<dbReference type="PROSITE" id="PS50932">
    <property type="entry name" value="HTH_LACI_2"/>
    <property type="match status" value="1"/>
</dbReference>
<dbReference type="SMART" id="SM00354">
    <property type="entry name" value="HTH_LACI"/>
    <property type="match status" value="1"/>
</dbReference>
<accession>A0A3B0CE08</accession>
<dbReference type="InterPro" id="IPR000843">
    <property type="entry name" value="HTH_LacI"/>
</dbReference>